<comment type="similarity">
    <text evidence="1 3">Belongs to the 3-oxoacid CoA-transferase family.</text>
</comment>
<dbReference type="EMBL" id="AXZF01000062">
    <property type="protein sequence ID" value="ERT68505.1"/>
    <property type="molecule type" value="Genomic_DNA"/>
</dbReference>
<dbReference type="InterPro" id="IPR004165">
    <property type="entry name" value="CoA_trans_fam_I"/>
</dbReference>
<evidence type="ECO:0000256" key="1">
    <source>
        <dbReference type="ARBA" id="ARBA00007154"/>
    </source>
</evidence>
<dbReference type="SUPFAM" id="SSF100950">
    <property type="entry name" value="NagB/RpiA/CoA transferase-like"/>
    <property type="match status" value="2"/>
</dbReference>
<evidence type="ECO:0000256" key="4">
    <source>
        <dbReference type="PIRSR" id="PIRSR000858-1"/>
    </source>
</evidence>
<dbReference type="PANTHER" id="PTHR43293">
    <property type="entry name" value="ACETATE COA-TRANSFERASE YDIF"/>
    <property type="match status" value="1"/>
</dbReference>
<gene>
    <name evidence="5" type="ORF">HMPREF0202_01585</name>
</gene>
<comment type="caution">
    <text evidence="5">The sequence shown here is derived from an EMBL/GenBank/DDBJ whole genome shotgun (WGS) entry which is preliminary data.</text>
</comment>
<evidence type="ECO:0000313" key="6">
    <source>
        <dbReference type="Proteomes" id="UP000017081"/>
    </source>
</evidence>
<evidence type="ECO:0000256" key="3">
    <source>
        <dbReference type="PIRNR" id="PIRNR000858"/>
    </source>
</evidence>
<feature type="active site" description="5-glutamyl coenzyme A thioester intermediate" evidence="4">
    <location>
        <position position="324"/>
    </location>
</feature>
<dbReference type="HOGENOM" id="CLU_026774_4_0_0"/>
<evidence type="ECO:0000256" key="2">
    <source>
        <dbReference type="ARBA" id="ARBA00022679"/>
    </source>
</evidence>
<dbReference type="Pfam" id="PF01144">
    <property type="entry name" value="CoA_trans"/>
    <property type="match status" value="1"/>
</dbReference>
<organism evidence="5 6">
    <name type="scientific">Cetobacterium somerae ATCC BAA-474</name>
    <dbReference type="NCBI Taxonomy" id="1319815"/>
    <lineage>
        <taxon>Bacteria</taxon>
        <taxon>Fusobacteriati</taxon>
        <taxon>Fusobacteriota</taxon>
        <taxon>Fusobacteriia</taxon>
        <taxon>Fusobacteriales</taxon>
        <taxon>Fusobacteriaceae</taxon>
        <taxon>Cetobacterium</taxon>
    </lineage>
</organism>
<dbReference type="GO" id="GO:0046952">
    <property type="term" value="P:ketone body catabolic process"/>
    <property type="evidence" value="ECO:0007669"/>
    <property type="project" value="InterPro"/>
</dbReference>
<dbReference type="RefSeq" id="WP_023051123.1">
    <property type="nucleotide sequence ID" value="NZ_CP173060.2"/>
</dbReference>
<reference evidence="5 6" key="1">
    <citation type="submission" date="2013-08" db="EMBL/GenBank/DDBJ databases">
        <authorList>
            <person name="Weinstock G."/>
            <person name="Sodergren E."/>
            <person name="Wylie T."/>
            <person name="Fulton L."/>
            <person name="Fulton R."/>
            <person name="Fronick C."/>
            <person name="O'Laughlin M."/>
            <person name="Godfrey J."/>
            <person name="Miner T."/>
            <person name="Herter B."/>
            <person name="Appelbaum E."/>
            <person name="Cordes M."/>
            <person name="Lek S."/>
            <person name="Wollam A."/>
            <person name="Pepin K.H."/>
            <person name="Palsikar V.B."/>
            <person name="Mitreva M."/>
            <person name="Wilson R.K."/>
        </authorList>
    </citation>
    <scope>NUCLEOTIDE SEQUENCE [LARGE SCALE GENOMIC DNA]</scope>
    <source>
        <strain evidence="5 6">ATCC BAA-474</strain>
    </source>
</reference>
<dbReference type="InterPro" id="IPR037171">
    <property type="entry name" value="NagB/RpiA_transferase-like"/>
</dbReference>
<dbReference type="STRING" id="1319815.HMPREF0202_01585"/>
<proteinExistence type="inferred from homology"/>
<dbReference type="Gene3D" id="3.40.1080.10">
    <property type="entry name" value="Glutaconate Coenzyme A-transferase"/>
    <property type="match status" value="2"/>
</dbReference>
<dbReference type="InterPro" id="IPR014388">
    <property type="entry name" value="3-oxoacid_CoA-transferase"/>
</dbReference>
<keyword evidence="6" id="KW-1185">Reference proteome</keyword>
<dbReference type="AlphaFoldDB" id="U7VAD1"/>
<dbReference type="PANTHER" id="PTHR43293:SF1">
    <property type="entry name" value="ACETATE COA-TRANSFERASE YDIF"/>
    <property type="match status" value="1"/>
</dbReference>
<dbReference type="SMART" id="SM00882">
    <property type="entry name" value="CoA_trans"/>
    <property type="match status" value="1"/>
</dbReference>
<dbReference type="GO" id="GO:0008410">
    <property type="term" value="F:CoA-transferase activity"/>
    <property type="evidence" value="ECO:0007669"/>
    <property type="project" value="InterPro"/>
</dbReference>
<evidence type="ECO:0000313" key="5">
    <source>
        <dbReference type="EMBL" id="ERT68505.1"/>
    </source>
</evidence>
<dbReference type="eggNOG" id="COG4670">
    <property type="taxonomic scope" value="Bacteria"/>
</dbReference>
<dbReference type="Proteomes" id="UP000017081">
    <property type="component" value="Unassembled WGS sequence"/>
</dbReference>
<name>U7VAD1_9FUSO</name>
<protein>
    <recommendedName>
        <fullName evidence="7">CoA transferase</fullName>
    </recommendedName>
</protein>
<dbReference type="PATRIC" id="fig|1319815.3.peg.1529"/>
<keyword evidence="2 3" id="KW-0808">Transferase</keyword>
<dbReference type="PIRSF" id="PIRSF000858">
    <property type="entry name" value="SCOT-t"/>
    <property type="match status" value="1"/>
</dbReference>
<accession>U7VAD1</accession>
<sequence length="516" mass="56083">MKFISAKEVAKKIENESIVATGGFVGIGVAEEVLTEMENHYLENKKPTNLTLIYAAGQGDGKGKGLNHLAHEGMVNKVIGGHWGLAPKLGNLALENKIQGYNLPQGVISHMFRDLASGKKGTISKIGIGTFVDPQLQGGKVNEITSEDIVKEIFIENERHLYFKAPSKIDFAILRGTLADEDGNISLEKEALTLESLALAMATKNSGGKVVVQVEKKVKNGSINPKLVGIPSIFVDYVVLCSDEKYHHQTFGTQYDETFVNSSILVNDVKEKSLLDERKIIARRCAMFLSKEDKVLNYGIGMPEGIAEVLRDGNQEHLFTPTVEPGAIGGTPAGGLSFGASVSPQAIIDQPYQFDFYDGGGLDIAFLGLAQCDSTGDINVSKFGPKIAGCGGFINISQNAKKVIFCGTFTAGGLKVQVTENGINILNEGKSKKFIEAVEQITFSSKTANLNNQPVFYVTERAVFKLSKDGLELIEIAPGIDLEKDIINNMEFRPIISENLKVMDKKIFQDNFKLDL</sequence>
<evidence type="ECO:0008006" key="7">
    <source>
        <dbReference type="Google" id="ProtNLM"/>
    </source>
</evidence>